<proteinExistence type="predicted"/>
<keyword evidence="3" id="KW-1185">Reference proteome</keyword>
<name>A0ABN8J3S4_9NEOP</name>
<feature type="compositionally biased region" description="Basic and acidic residues" evidence="1">
    <location>
        <begin position="14"/>
        <end position="28"/>
    </location>
</feature>
<evidence type="ECO:0000256" key="1">
    <source>
        <dbReference type="SAM" id="MobiDB-lite"/>
    </source>
</evidence>
<sequence length="103" mass="11472">MRGSHSAKNNAVIERGDRQSERADESRRYAAGGAPAATPPLAEGARRPPPAFCTQSTAPLKRSPRSPRSPRTPKRRPFTNAEPIRYDRKCLSYFARALLARRI</sequence>
<evidence type="ECO:0000313" key="2">
    <source>
        <dbReference type="EMBL" id="CAH2074320.1"/>
    </source>
</evidence>
<feature type="region of interest" description="Disordered" evidence="1">
    <location>
        <begin position="1"/>
        <end position="82"/>
    </location>
</feature>
<dbReference type="Proteomes" id="UP000837857">
    <property type="component" value="Chromosome 7"/>
</dbReference>
<protein>
    <submittedName>
        <fullName evidence="2">Uncharacterized protein</fullName>
    </submittedName>
</protein>
<evidence type="ECO:0000313" key="3">
    <source>
        <dbReference type="Proteomes" id="UP000837857"/>
    </source>
</evidence>
<feature type="non-terminal residue" evidence="2">
    <location>
        <position position="103"/>
    </location>
</feature>
<organism evidence="2 3">
    <name type="scientific">Iphiclides podalirius</name>
    <name type="common">scarce swallowtail</name>
    <dbReference type="NCBI Taxonomy" id="110791"/>
    <lineage>
        <taxon>Eukaryota</taxon>
        <taxon>Metazoa</taxon>
        <taxon>Ecdysozoa</taxon>
        <taxon>Arthropoda</taxon>
        <taxon>Hexapoda</taxon>
        <taxon>Insecta</taxon>
        <taxon>Pterygota</taxon>
        <taxon>Neoptera</taxon>
        <taxon>Endopterygota</taxon>
        <taxon>Lepidoptera</taxon>
        <taxon>Glossata</taxon>
        <taxon>Ditrysia</taxon>
        <taxon>Papilionoidea</taxon>
        <taxon>Papilionidae</taxon>
        <taxon>Papilioninae</taxon>
        <taxon>Iphiclides</taxon>
    </lineage>
</organism>
<dbReference type="EMBL" id="OW152819">
    <property type="protein sequence ID" value="CAH2074320.1"/>
    <property type="molecule type" value="Genomic_DNA"/>
</dbReference>
<feature type="compositionally biased region" description="Low complexity" evidence="1">
    <location>
        <begin position="30"/>
        <end position="43"/>
    </location>
</feature>
<gene>
    <name evidence="2" type="ORF">IPOD504_LOCUS16022</name>
</gene>
<reference evidence="2" key="1">
    <citation type="submission" date="2022-03" db="EMBL/GenBank/DDBJ databases">
        <authorList>
            <person name="Martin H S."/>
        </authorList>
    </citation>
    <scope>NUCLEOTIDE SEQUENCE</scope>
</reference>
<accession>A0ABN8J3S4</accession>